<protein>
    <submittedName>
        <fullName evidence="1">Uncharacterized protein</fullName>
    </submittedName>
</protein>
<dbReference type="EMBL" id="BAABFA010000008">
    <property type="protein sequence ID" value="GAA4463330.1"/>
    <property type="molecule type" value="Genomic_DNA"/>
</dbReference>
<dbReference type="RefSeq" id="WP_345079917.1">
    <property type="nucleotide sequence ID" value="NZ_BAABFA010000008.1"/>
</dbReference>
<dbReference type="Proteomes" id="UP001500067">
    <property type="component" value="Unassembled WGS sequence"/>
</dbReference>
<evidence type="ECO:0000313" key="2">
    <source>
        <dbReference type="Proteomes" id="UP001500067"/>
    </source>
</evidence>
<evidence type="ECO:0000313" key="1">
    <source>
        <dbReference type="EMBL" id="GAA4463330.1"/>
    </source>
</evidence>
<comment type="caution">
    <text evidence="1">The sequence shown here is derived from an EMBL/GenBank/DDBJ whole genome shotgun (WGS) entry which is preliminary data.</text>
</comment>
<accession>A0ABP8NCK7</accession>
<sequence length="58" mass="6774">MVLVLKRGATEKEILSIRKKLQKKKGQKGGVDLSRHFGTIKLKVDPMDIQRKLRDEWE</sequence>
<organism evidence="1 2">
    <name type="scientific">Nemorincola caseinilytica</name>
    <dbReference type="NCBI Taxonomy" id="2054315"/>
    <lineage>
        <taxon>Bacteria</taxon>
        <taxon>Pseudomonadati</taxon>
        <taxon>Bacteroidota</taxon>
        <taxon>Chitinophagia</taxon>
        <taxon>Chitinophagales</taxon>
        <taxon>Chitinophagaceae</taxon>
        <taxon>Nemorincola</taxon>
    </lineage>
</organism>
<name>A0ABP8NCK7_9BACT</name>
<gene>
    <name evidence="1" type="ORF">GCM10023093_11520</name>
</gene>
<keyword evidence="2" id="KW-1185">Reference proteome</keyword>
<proteinExistence type="predicted"/>
<reference evidence="2" key="1">
    <citation type="journal article" date="2019" name="Int. J. Syst. Evol. Microbiol.">
        <title>The Global Catalogue of Microorganisms (GCM) 10K type strain sequencing project: providing services to taxonomists for standard genome sequencing and annotation.</title>
        <authorList>
            <consortium name="The Broad Institute Genomics Platform"/>
            <consortium name="The Broad Institute Genome Sequencing Center for Infectious Disease"/>
            <person name="Wu L."/>
            <person name="Ma J."/>
        </authorList>
    </citation>
    <scope>NUCLEOTIDE SEQUENCE [LARGE SCALE GENOMIC DNA]</scope>
    <source>
        <strain evidence="2">JCM 32105</strain>
    </source>
</reference>